<proteinExistence type="predicted"/>
<reference evidence="1" key="1">
    <citation type="submission" date="2022-10" db="EMBL/GenBank/DDBJ databases">
        <title>Culturing micro-colonial fungi from biological soil crusts in the Mojave desert and describing Neophaeococcomyces mojavensis, and introducing the new genera and species Taxawa tesnikishii.</title>
        <authorList>
            <person name="Kurbessoian T."/>
            <person name="Stajich J.E."/>
        </authorList>
    </citation>
    <scope>NUCLEOTIDE SEQUENCE</scope>
    <source>
        <strain evidence="1">JES_112</strain>
    </source>
</reference>
<evidence type="ECO:0000313" key="2">
    <source>
        <dbReference type="Proteomes" id="UP001172386"/>
    </source>
</evidence>
<dbReference type="Proteomes" id="UP001172386">
    <property type="component" value="Unassembled WGS sequence"/>
</dbReference>
<keyword evidence="2" id="KW-1185">Reference proteome</keyword>
<sequence>MAIRERLRRTFRKKNSLSSGGSTPSTGSDPSEYSYTGRTDVEYYKPHEIPKSKYRGKVDPEHKERLEAYSFADAFTTIRRRSSQALSGIVSPGGTKSQSRRASYMSRASRSARNSISSAAGPPKSEMLSSRPPTAAVLPAYMGLVRENSDDDTNPSNAGLSRRGTAKQKDGRSSNIPEVRLERQATVPGNTAKPNEPGRLSYEQPFTPAELEKAMTRATLRAHDDGTLRNSMGIAAH</sequence>
<organism evidence="1 2">
    <name type="scientific">Neophaeococcomyces mojaviensis</name>
    <dbReference type="NCBI Taxonomy" id="3383035"/>
    <lineage>
        <taxon>Eukaryota</taxon>
        <taxon>Fungi</taxon>
        <taxon>Dikarya</taxon>
        <taxon>Ascomycota</taxon>
        <taxon>Pezizomycotina</taxon>
        <taxon>Eurotiomycetes</taxon>
        <taxon>Chaetothyriomycetidae</taxon>
        <taxon>Chaetothyriales</taxon>
        <taxon>Chaetothyriales incertae sedis</taxon>
        <taxon>Neophaeococcomyces</taxon>
    </lineage>
</organism>
<gene>
    <name evidence="1" type="ORF">H2198_008483</name>
</gene>
<protein>
    <submittedName>
        <fullName evidence="1">Uncharacterized protein</fullName>
    </submittedName>
</protein>
<comment type="caution">
    <text evidence="1">The sequence shown here is derived from an EMBL/GenBank/DDBJ whole genome shotgun (WGS) entry which is preliminary data.</text>
</comment>
<name>A0ACC2ZX90_9EURO</name>
<accession>A0ACC2ZX90</accession>
<evidence type="ECO:0000313" key="1">
    <source>
        <dbReference type="EMBL" id="KAJ9652243.1"/>
    </source>
</evidence>
<dbReference type="EMBL" id="JAPDRQ010000208">
    <property type="protein sequence ID" value="KAJ9652243.1"/>
    <property type="molecule type" value="Genomic_DNA"/>
</dbReference>